<reference evidence="2 3" key="1">
    <citation type="submission" date="2020-08" db="EMBL/GenBank/DDBJ databases">
        <title>Description of novel Flavobacterium F-408 isolate.</title>
        <authorList>
            <person name="Saticioglu I.B."/>
            <person name="Duman M."/>
            <person name="Altun S."/>
        </authorList>
    </citation>
    <scope>NUCLEOTIDE SEQUENCE [LARGE SCALE GENOMIC DNA]</scope>
    <source>
        <strain evidence="2 3">F-408</strain>
    </source>
</reference>
<feature type="signal peptide" evidence="1">
    <location>
        <begin position="1"/>
        <end position="23"/>
    </location>
</feature>
<proteinExistence type="predicted"/>
<evidence type="ECO:0000313" key="2">
    <source>
        <dbReference type="EMBL" id="MBC5834863.1"/>
    </source>
</evidence>
<accession>A0ABR7IYS3</accession>
<dbReference type="EMBL" id="JACRUN010000004">
    <property type="protein sequence ID" value="MBC5834863.1"/>
    <property type="molecule type" value="Genomic_DNA"/>
</dbReference>
<name>A0ABR7IYS3_9FLAO</name>
<keyword evidence="1" id="KW-0732">Signal</keyword>
<evidence type="ECO:0000313" key="3">
    <source>
        <dbReference type="Proteomes" id="UP000605990"/>
    </source>
</evidence>
<comment type="caution">
    <text evidence="2">The sequence shown here is derived from an EMBL/GenBank/DDBJ whole genome shotgun (WGS) entry which is preliminary data.</text>
</comment>
<keyword evidence="3" id="KW-1185">Reference proteome</keyword>
<feature type="chain" id="PRO_5045046375" evidence="1">
    <location>
        <begin position="24"/>
        <end position="172"/>
    </location>
</feature>
<protein>
    <submittedName>
        <fullName evidence="2">Uncharacterized protein</fullName>
    </submittedName>
</protein>
<sequence length="172" mass="19921">MKVIKSISFLVVLLLFFNCDNISQTNNQLVVNIDAVIQKSDSINVYYTMSKDINFTDTLSFWKKVNGSKKNQKIEIVFPDSIQPKQIRLDFGRNIKQPDIVINKISISYKKKSITLQAKEIFYTFRIDESNTVFDKLTGSIRRKNPKQLIGPSLYPKGDKLYKKLNQLYSVN</sequence>
<evidence type="ECO:0000256" key="1">
    <source>
        <dbReference type="SAM" id="SignalP"/>
    </source>
</evidence>
<organism evidence="2 3">
    <name type="scientific">Flavobacterium bernardetii</name>
    <dbReference type="NCBI Taxonomy" id="2813823"/>
    <lineage>
        <taxon>Bacteria</taxon>
        <taxon>Pseudomonadati</taxon>
        <taxon>Bacteroidota</taxon>
        <taxon>Flavobacteriia</taxon>
        <taxon>Flavobacteriales</taxon>
        <taxon>Flavobacteriaceae</taxon>
        <taxon>Flavobacterium</taxon>
    </lineage>
</organism>
<dbReference type="Proteomes" id="UP000605990">
    <property type="component" value="Unassembled WGS sequence"/>
</dbReference>
<dbReference type="RefSeq" id="WP_166128560.1">
    <property type="nucleotide sequence ID" value="NZ_JAANOQ010000005.1"/>
</dbReference>
<gene>
    <name evidence="2" type="ORF">H8R27_08190</name>
</gene>